<dbReference type="STRING" id="5486.A0A367YAL0"/>
<name>A0A367YAL0_9ASCO</name>
<sequence>MTDGTPLTATNLFKPITVGNVQLGHRVVHAPTSRKRSTKDNYPTDFMIDYYKSRSRTPSSLIIFESCLIAEETGLIPRKCGLWNDKHNLALKKIVDEIHANECYVSVQIMGNGRVSNFPLMKSKNLPVLAPSVNYPSEASEKAAEEAEWPVQELTVEQIHKAQDAFVNAAVKSLNVAGFDFVELHGSSGFLIEQFLSPLSNKRTDEYGGSVANRSRFLLEIVDKFINHPDIGSAKTALRIAPWYSINGMDYPEENPPENGLAYQFSEYILKELEKRKNEGHEIAYVSIVEPRVSGNSEVELTGNKTNNEIIKNWSGKLVRSGGYATNYDDPRATKSNNIVKDDNGEVVQYASLIEDVNNDDRTLIGFSRAFTSNPDLIDRLKNNWKLEYYDRSTFYTQTGEGYLTFKDRDGTPITEFSDEELKEEGTPLV</sequence>
<dbReference type="SUPFAM" id="SSF51395">
    <property type="entry name" value="FMN-linked oxidoreductases"/>
    <property type="match status" value="1"/>
</dbReference>
<dbReference type="OrthoDB" id="276546at2759"/>
<evidence type="ECO:0000313" key="6">
    <source>
        <dbReference type="Proteomes" id="UP000253472"/>
    </source>
</evidence>
<dbReference type="Proteomes" id="UP000253472">
    <property type="component" value="Unassembled WGS sequence"/>
</dbReference>
<protein>
    <submittedName>
        <fullName evidence="5">Putative NADPH dehydrogenase</fullName>
    </submittedName>
</protein>
<dbReference type="PANTHER" id="PTHR22893:SF91">
    <property type="entry name" value="NADPH DEHYDROGENASE 2-RELATED"/>
    <property type="match status" value="1"/>
</dbReference>
<dbReference type="InterPro" id="IPR045247">
    <property type="entry name" value="Oye-like"/>
</dbReference>
<comment type="caution">
    <text evidence="5">The sequence shown here is derived from an EMBL/GenBank/DDBJ whole genome shotgun (WGS) entry which is preliminary data.</text>
</comment>
<comment type="cofactor">
    <cofactor evidence="1">
        <name>FMN</name>
        <dbReference type="ChEBI" id="CHEBI:58210"/>
    </cofactor>
</comment>
<feature type="domain" description="NADH:flavin oxidoreductase/NADH oxidase N-terminal" evidence="4">
    <location>
        <begin position="11"/>
        <end position="332"/>
    </location>
</feature>
<dbReference type="AlphaFoldDB" id="A0A367YAL0"/>
<keyword evidence="3" id="KW-0285">Flavoprotein</keyword>
<dbReference type="GO" id="GO:0010181">
    <property type="term" value="F:FMN binding"/>
    <property type="evidence" value="ECO:0007669"/>
    <property type="project" value="InterPro"/>
</dbReference>
<dbReference type="InterPro" id="IPR013785">
    <property type="entry name" value="Aldolase_TIM"/>
</dbReference>
<keyword evidence="6" id="KW-1185">Reference proteome</keyword>
<accession>A0A367YAL0</accession>
<dbReference type="GO" id="GO:0003959">
    <property type="term" value="F:NADPH dehydrogenase activity"/>
    <property type="evidence" value="ECO:0007669"/>
    <property type="project" value="TreeGrafter"/>
</dbReference>
<organism evidence="5 6">
    <name type="scientific">Candida viswanathii</name>
    <dbReference type="NCBI Taxonomy" id="5486"/>
    <lineage>
        <taxon>Eukaryota</taxon>
        <taxon>Fungi</taxon>
        <taxon>Dikarya</taxon>
        <taxon>Ascomycota</taxon>
        <taxon>Saccharomycotina</taxon>
        <taxon>Pichiomycetes</taxon>
        <taxon>Debaryomycetaceae</taxon>
        <taxon>Candida/Lodderomyces clade</taxon>
        <taxon>Candida</taxon>
    </lineage>
</organism>
<reference evidence="5 6" key="1">
    <citation type="submission" date="2018-06" db="EMBL/GenBank/DDBJ databases">
        <title>Whole genome sequencing of Candida tropicalis (genome annotated by CSBL at Korea University).</title>
        <authorList>
            <person name="Ahn J."/>
        </authorList>
    </citation>
    <scope>NUCLEOTIDE SEQUENCE [LARGE SCALE GENOMIC DNA]</scope>
    <source>
        <strain evidence="5 6">ATCC 20962</strain>
    </source>
</reference>
<dbReference type="InterPro" id="IPR001155">
    <property type="entry name" value="OxRdtase_FMN_N"/>
</dbReference>
<evidence type="ECO:0000313" key="5">
    <source>
        <dbReference type="EMBL" id="RCK62895.1"/>
    </source>
</evidence>
<dbReference type="EMBL" id="QLNQ01000025">
    <property type="protein sequence ID" value="RCK62895.1"/>
    <property type="molecule type" value="Genomic_DNA"/>
</dbReference>
<dbReference type="PANTHER" id="PTHR22893">
    <property type="entry name" value="NADH OXIDOREDUCTASE-RELATED"/>
    <property type="match status" value="1"/>
</dbReference>
<evidence type="ECO:0000256" key="1">
    <source>
        <dbReference type="ARBA" id="ARBA00001917"/>
    </source>
</evidence>
<evidence type="ECO:0000256" key="3">
    <source>
        <dbReference type="ARBA" id="ARBA00022643"/>
    </source>
</evidence>
<dbReference type="Pfam" id="PF00724">
    <property type="entry name" value="Oxidored_FMN"/>
    <property type="match status" value="1"/>
</dbReference>
<comment type="similarity">
    <text evidence="2">Belongs to the NADH:flavin oxidoreductase/NADH oxidase family.</text>
</comment>
<proteinExistence type="inferred from homology"/>
<keyword evidence="3" id="KW-0288">FMN</keyword>
<evidence type="ECO:0000259" key="4">
    <source>
        <dbReference type="Pfam" id="PF00724"/>
    </source>
</evidence>
<dbReference type="Gene3D" id="3.20.20.70">
    <property type="entry name" value="Aldolase class I"/>
    <property type="match status" value="1"/>
</dbReference>
<evidence type="ECO:0000256" key="2">
    <source>
        <dbReference type="ARBA" id="ARBA00005979"/>
    </source>
</evidence>
<gene>
    <name evidence="5" type="primary">EBP1_8</name>
    <name evidence="5" type="ORF">Cantr_08818</name>
</gene>